<dbReference type="PANTHER" id="PTHR43334:SF1">
    <property type="entry name" value="3-HYDROXYPROPIONATE--COA LIGASE [ADP-FORMING]"/>
    <property type="match status" value="1"/>
</dbReference>
<dbReference type="SMART" id="SM00881">
    <property type="entry name" value="CoA_binding"/>
    <property type="match status" value="1"/>
</dbReference>
<evidence type="ECO:0000256" key="1">
    <source>
        <dbReference type="ARBA" id="ARBA00022598"/>
    </source>
</evidence>
<dbReference type="InterPro" id="IPR011761">
    <property type="entry name" value="ATP-grasp"/>
</dbReference>
<dbReference type="Pfam" id="PF13549">
    <property type="entry name" value="ATP-grasp_5"/>
    <property type="match status" value="1"/>
</dbReference>
<dbReference type="Pfam" id="PF13380">
    <property type="entry name" value="CoA_binding_2"/>
    <property type="match status" value="1"/>
</dbReference>
<name>A0AAX0RSI9_9BACI</name>
<dbReference type="InterPro" id="IPR036291">
    <property type="entry name" value="NAD(P)-bd_dom_sf"/>
</dbReference>
<dbReference type="Gene3D" id="3.40.50.720">
    <property type="entry name" value="NAD(P)-binding Rossmann-like Domain"/>
    <property type="match status" value="1"/>
</dbReference>
<dbReference type="InterPro" id="IPR043938">
    <property type="entry name" value="Ligase_CoA_dom"/>
</dbReference>
<dbReference type="GO" id="GO:0046872">
    <property type="term" value="F:metal ion binding"/>
    <property type="evidence" value="ECO:0007669"/>
    <property type="project" value="InterPro"/>
</dbReference>
<dbReference type="Pfam" id="PF13607">
    <property type="entry name" value="Succ_CoA_lig"/>
    <property type="match status" value="1"/>
</dbReference>
<dbReference type="InterPro" id="IPR032875">
    <property type="entry name" value="Succ_CoA_lig_flav_dom"/>
</dbReference>
<evidence type="ECO:0000256" key="3">
    <source>
        <dbReference type="ARBA" id="ARBA00022840"/>
    </source>
</evidence>
<comment type="similarity">
    <text evidence="4">In the N-terminal section; belongs to the acetate CoA ligase alpha subunit family.</text>
</comment>
<dbReference type="Gene3D" id="3.30.1490.20">
    <property type="entry name" value="ATP-grasp fold, A domain"/>
    <property type="match status" value="1"/>
</dbReference>
<dbReference type="InterPro" id="IPR003781">
    <property type="entry name" value="CoA-bd"/>
</dbReference>
<evidence type="ECO:0000313" key="8">
    <source>
        <dbReference type="Proteomes" id="UP000220106"/>
    </source>
</evidence>
<dbReference type="PANTHER" id="PTHR43334">
    <property type="entry name" value="ACETATE--COA LIGASE [ADP-FORMING]"/>
    <property type="match status" value="1"/>
</dbReference>
<evidence type="ECO:0000256" key="4">
    <source>
        <dbReference type="ARBA" id="ARBA00060888"/>
    </source>
</evidence>
<proteinExistence type="inferred from homology"/>
<dbReference type="SUPFAM" id="SSF56059">
    <property type="entry name" value="Glutathione synthetase ATP-binding domain-like"/>
    <property type="match status" value="1"/>
</dbReference>
<dbReference type="InterPro" id="IPR051538">
    <property type="entry name" value="Acyl-CoA_Synth/Transferase"/>
</dbReference>
<feature type="domain" description="ATP-grasp" evidence="6">
    <location>
        <begin position="515"/>
        <end position="551"/>
    </location>
</feature>
<comment type="caution">
    <text evidence="7">The sequence shown here is derived from an EMBL/GenBank/DDBJ whole genome shotgun (WGS) entry which is preliminary data.</text>
</comment>
<dbReference type="InterPro" id="IPR016102">
    <property type="entry name" value="Succinyl-CoA_synth-like"/>
</dbReference>
<keyword evidence="1" id="KW-0436">Ligase</keyword>
<evidence type="ECO:0000256" key="5">
    <source>
        <dbReference type="PROSITE-ProRule" id="PRU00409"/>
    </source>
</evidence>
<dbReference type="PROSITE" id="PS50975">
    <property type="entry name" value="ATP_GRASP"/>
    <property type="match status" value="1"/>
</dbReference>
<dbReference type="Gene3D" id="3.40.50.261">
    <property type="entry name" value="Succinyl-CoA synthetase domains"/>
    <property type="match status" value="2"/>
</dbReference>
<dbReference type="FunFam" id="3.30.1490.20:FF:000020">
    <property type="entry name" value="Protein lysine acetyltransferase"/>
    <property type="match status" value="1"/>
</dbReference>
<dbReference type="Pfam" id="PF19045">
    <property type="entry name" value="Ligase_CoA_2"/>
    <property type="match status" value="1"/>
</dbReference>
<evidence type="ECO:0000313" key="7">
    <source>
        <dbReference type="EMBL" id="PEJ36265.1"/>
    </source>
</evidence>
<dbReference type="EMBL" id="NUEQ01000010">
    <property type="protein sequence ID" value="PEJ36265.1"/>
    <property type="molecule type" value="Genomic_DNA"/>
</dbReference>
<dbReference type="SUPFAM" id="SSF52210">
    <property type="entry name" value="Succinyl-CoA synthetase domains"/>
    <property type="match status" value="2"/>
</dbReference>
<evidence type="ECO:0000259" key="6">
    <source>
        <dbReference type="PROSITE" id="PS50975"/>
    </source>
</evidence>
<dbReference type="Proteomes" id="UP000220106">
    <property type="component" value="Unassembled WGS sequence"/>
</dbReference>
<protein>
    <submittedName>
        <fullName evidence="7">Acetyl-CoA synthetase</fullName>
    </submittedName>
</protein>
<keyword evidence="2 5" id="KW-0547">Nucleotide-binding</keyword>
<dbReference type="InterPro" id="IPR013815">
    <property type="entry name" value="ATP_grasp_subdomain_1"/>
</dbReference>
<gene>
    <name evidence="7" type="ORF">CN689_04840</name>
</gene>
<dbReference type="AlphaFoldDB" id="A0AAX0RSI9"/>
<dbReference type="SUPFAM" id="SSF51735">
    <property type="entry name" value="NAD(P)-binding Rossmann-fold domains"/>
    <property type="match status" value="1"/>
</dbReference>
<dbReference type="GO" id="GO:0043758">
    <property type="term" value="F:acetate-CoA ligase (ADP-forming) activity"/>
    <property type="evidence" value="ECO:0007669"/>
    <property type="project" value="InterPro"/>
</dbReference>
<keyword evidence="3 5" id="KW-0067">ATP-binding</keyword>
<organism evidence="7 8">
    <name type="scientific">Peribacillus butanolivorans</name>
    <dbReference type="NCBI Taxonomy" id="421767"/>
    <lineage>
        <taxon>Bacteria</taxon>
        <taxon>Bacillati</taxon>
        <taxon>Bacillota</taxon>
        <taxon>Bacilli</taxon>
        <taxon>Bacillales</taxon>
        <taxon>Bacillaceae</taxon>
        <taxon>Peribacillus</taxon>
    </lineage>
</organism>
<dbReference type="GO" id="GO:0005524">
    <property type="term" value="F:ATP binding"/>
    <property type="evidence" value="ECO:0007669"/>
    <property type="project" value="UniProtKB-UniRule"/>
</dbReference>
<evidence type="ECO:0000256" key="2">
    <source>
        <dbReference type="ARBA" id="ARBA00022741"/>
    </source>
</evidence>
<reference evidence="7 8" key="1">
    <citation type="submission" date="2017-09" db="EMBL/GenBank/DDBJ databases">
        <title>Large-scale bioinformatics analysis of Bacillus genomes uncovers conserved roles of natural products in bacterial physiology.</title>
        <authorList>
            <consortium name="Agbiome Team Llc"/>
            <person name="Bleich R.M."/>
            <person name="Kirk G.J."/>
            <person name="Santa Maria K.C."/>
            <person name="Allen S.E."/>
            <person name="Farag S."/>
            <person name="Shank E.A."/>
            <person name="Bowers A."/>
        </authorList>
    </citation>
    <scope>NUCLEOTIDE SEQUENCE [LARGE SCALE GENOMIC DNA]</scope>
    <source>
        <strain evidence="7 8">AFS003229</strain>
    </source>
</reference>
<accession>A0AAX0RSI9</accession>
<sequence length="733" mass="80126">MWGGRFLTKDNKLNNSYETLEPLFNPKSVAILGASESKYKIGYLQVKALLDGQFSGEIYPINRKAKEIEGLKCYPSLSDIPNDIDLAIFCLGAEQVQQALEDCAKKKVKAAIIFAAGFSETGEEGVKQQETLTELARKSGIRIVGPNCVGLVNLSNGLIGTFSPAILSVPLNDQRGVGYVSQSGAFGVLTYMAAAQNGLSFNYFVSVGNEMETEFSDIIEYMIHDPKTSVISGYLEGAKNPDKLRSLAKEALDRNKPIVVMKTGRSIAGSRAAVSHTGSLAGSDKVYDAFFKQSGMVRADDYEDIISFSKLFLSNKLPNGRNTVIVTSSGGRGINEADRCEAYGLNIIPLSSKTTTEIKRFLPNFASASNPVDLTAAASVSNPELFIAPLRALIEDPDVDNIIFTEFPFSWTAENPLLQEFIDICSRSNKFVFITTFPLDGMSLPPGTPELVKNGIPVIPGNLNPIRGLAKLVEYSEYYRKNQEANVFNSSKKIEKQRLQSLLEPGTTLSESQASVILERYQIPTTKRVIAENPEKASQHANKIGYPVVLKVDSPDIPHKTEADAIRLNLKNDQEVKKAFNEIKRNALNYKPDAKINGISVQEMLPDGVEVIVGASKDPVFGPVIMFGLGGIFVEIYKDISFRIAPLTRKDALEMIEDIKGKAILKGTRGKSSYDIEAIIDVLLKVSALVTDYKDSIEELDINPLIVYENGIKAADAMIVVGNKVDDKATIRG</sequence>
<dbReference type="Gene3D" id="3.30.470.20">
    <property type="entry name" value="ATP-grasp fold, B domain"/>
    <property type="match status" value="1"/>
</dbReference>